<protein>
    <recommendedName>
        <fullName evidence="1">N-acyl amino acid synthase FeeM catalytic core domain-containing protein</fullName>
    </recommendedName>
</protein>
<dbReference type="RefSeq" id="WP_068142444.1">
    <property type="nucleotide sequence ID" value="NZ_CP042914.1"/>
</dbReference>
<feature type="domain" description="N-acyl amino acid synthase FeeM catalytic core" evidence="1">
    <location>
        <begin position="47"/>
        <end position="200"/>
    </location>
</feature>
<evidence type="ECO:0000259" key="1">
    <source>
        <dbReference type="Pfam" id="PF21926"/>
    </source>
</evidence>
<dbReference type="InterPro" id="IPR016181">
    <property type="entry name" value="Acyl_CoA_acyltransferase"/>
</dbReference>
<keyword evidence="3" id="KW-1185">Reference proteome</keyword>
<dbReference type="EMBL" id="CP042914">
    <property type="protein sequence ID" value="QEG42526.1"/>
    <property type="molecule type" value="Genomic_DNA"/>
</dbReference>
<accession>A0A5B9QZC0</accession>
<dbReference type="InterPro" id="IPR054597">
    <property type="entry name" value="FeeM_cat"/>
</dbReference>
<dbReference type="Proteomes" id="UP000325286">
    <property type="component" value="Chromosome"/>
</dbReference>
<evidence type="ECO:0000313" key="2">
    <source>
        <dbReference type="EMBL" id="QEG42526.1"/>
    </source>
</evidence>
<organism evidence="2 3">
    <name type="scientific">Roseimaritima ulvae</name>
    <dbReference type="NCBI Taxonomy" id="980254"/>
    <lineage>
        <taxon>Bacteria</taxon>
        <taxon>Pseudomonadati</taxon>
        <taxon>Planctomycetota</taxon>
        <taxon>Planctomycetia</taxon>
        <taxon>Pirellulales</taxon>
        <taxon>Pirellulaceae</taxon>
        <taxon>Roseimaritima</taxon>
    </lineage>
</organism>
<dbReference type="KEGG" id="rul:UC8_45660"/>
<proteinExistence type="predicted"/>
<dbReference type="Pfam" id="PF21926">
    <property type="entry name" value="FeeM"/>
    <property type="match status" value="1"/>
</dbReference>
<dbReference type="Gene3D" id="3.40.630.30">
    <property type="match status" value="1"/>
</dbReference>
<reference evidence="2 3" key="1">
    <citation type="submission" date="2019-08" db="EMBL/GenBank/DDBJ databases">
        <title>Deep-cultivation of Planctomycetes and their phenomic and genomic characterization uncovers novel biology.</title>
        <authorList>
            <person name="Wiegand S."/>
            <person name="Jogler M."/>
            <person name="Boedeker C."/>
            <person name="Pinto D."/>
            <person name="Vollmers J."/>
            <person name="Rivas-Marin E."/>
            <person name="Kohn T."/>
            <person name="Peeters S.H."/>
            <person name="Heuer A."/>
            <person name="Rast P."/>
            <person name="Oberbeckmann S."/>
            <person name="Bunk B."/>
            <person name="Jeske O."/>
            <person name="Meyerdierks A."/>
            <person name="Storesund J.E."/>
            <person name="Kallscheuer N."/>
            <person name="Luecker S."/>
            <person name="Lage O.M."/>
            <person name="Pohl T."/>
            <person name="Merkel B.J."/>
            <person name="Hornburger P."/>
            <person name="Mueller R.-W."/>
            <person name="Bruemmer F."/>
            <person name="Labrenz M."/>
            <person name="Spormann A.M."/>
            <person name="Op den Camp H."/>
            <person name="Overmann J."/>
            <person name="Amann R."/>
            <person name="Jetten M.S.M."/>
            <person name="Mascher T."/>
            <person name="Medema M.H."/>
            <person name="Devos D.P."/>
            <person name="Kaster A.-K."/>
            <person name="Ovreas L."/>
            <person name="Rohde M."/>
            <person name="Galperin M.Y."/>
            <person name="Jogler C."/>
        </authorList>
    </citation>
    <scope>NUCLEOTIDE SEQUENCE [LARGE SCALE GENOMIC DNA]</scope>
    <source>
        <strain evidence="2 3">UC8</strain>
    </source>
</reference>
<dbReference type="SUPFAM" id="SSF55729">
    <property type="entry name" value="Acyl-CoA N-acyltransferases (Nat)"/>
    <property type="match status" value="1"/>
</dbReference>
<evidence type="ECO:0000313" key="3">
    <source>
        <dbReference type="Proteomes" id="UP000325286"/>
    </source>
</evidence>
<gene>
    <name evidence="2" type="ORF">UC8_45660</name>
</gene>
<sequence>MDRSKISLFSDATVVEPDRPSVDGGAQDAATPVIYQTARNRADLIGAFQLLQQRYAEAGLAIAGGPGMRILPYHLWSETQVMIACQQNRVIGSISLTRDGHPEGVPMESTYGDTIRDLRAQGYRLGEVCSLSVDSPQQVSSGELFAQLTRLMMFHARYVNLDYLVAVVHPRHAKFYQRAMGFKAIGGLTRYQQVGGQPGIAILGHAKNRLSYRQRWQQHYFDGHFSDEELKPRPLCDTDRAFFRPFVSAPDQGQHERRAA</sequence>
<dbReference type="OrthoDB" id="5958114at2"/>
<dbReference type="AlphaFoldDB" id="A0A5B9QZC0"/>
<name>A0A5B9QZC0_9BACT</name>